<evidence type="ECO:0000313" key="2">
    <source>
        <dbReference type="Proteomes" id="UP001153331"/>
    </source>
</evidence>
<name>A0ACC2ISP6_9PLEO</name>
<comment type="caution">
    <text evidence="1">The sequence shown here is derived from an EMBL/GenBank/DDBJ whole genome shotgun (WGS) entry which is preliminary data.</text>
</comment>
<sequence length="796" mass="90689">MLALRRLRCLLHSIPVYQTRHLRTRPRPIPTYTKQWNPTLSNPSRPPKTTTKSPEPDELDKSDEPDELDELPQTTLEQLEQSPPDGAGNELQPVTDRHSQPEDVVIRIKGCSLRVAHAIKRLEYLLNRADSKDDLDPALRAPLWNAYLVALKYKVSLPKHLPRRACNILWRSQYADGLDDSSRKTHLVKLDRDLATAQAFPVAGQVAYRIEQKFMAGMQERALEMWAASRDNFATAPDYLDTGVRLYGLAGHPDQAHGIMDYLFRSNPTWNPSVMSVVLRAYTSKHSEQHLEKARAVYIALKQRMGTEITIKTYDSCMIGFLEARSLPDAKQVFEDMARTGWVEAKESRSHVAAVIRKLNLLYALGTDISSMSSIALSAITVLPTAYHGHVFSDWMKSAMVAKAPQAAAQILDLMIQRGYQPETDDFNRLLTTLFRTKEPENLLKAEDIGWKMIEEARQSTMPTERHPSGSRVDAIANKLQNASVLDANPGSSLPPANPSTFALIMRHHASNSQWEHVDYLIRQLKLADVKINTPILNVLLDIKCQKGLFSEVWQVYKSLTDNSGEGGGTVFPDGQTIRILWRTLRLALSDPANREDTSLPTPRELLRETLDWWILVRQRPDFERFRQGLASDLMGAVTKLVLHSFSYAQDLPGTLVALHFLNQKFKIQFTRETAVIVFRQLAWKAMHNETESVRRQFGRSQNHARTMQKLSQTYEHLARRRLRRMKITMYMLQSHNREQRSELELEMISEFIRVSLLVDFAPETVENLISSAAEAAGVPYIYTGDMDVFDLIDYL</sequence>
<accession>A0ACC2ISP6</accession>
<organism evidence="1 2">
    <name type="scientific">Boeremia exigua</name>
    <dbReference type="NCBI Taxonomy" id="749465"/>
    <lineage>
        <taxon>Eukaryota</taxon>
        <taxon>Fungi</taxon>
        <taxon>Dikarya</taxon>
        <taxon>Ascomycota</taxon>
        <taxon>Pezizomycotina</taxon>
        <taxon>Dothideomycetes</taxon>
        <taxon>Pleosporomycetidae</taxon>
        <taxon>Pleosporales</taxon>
        <taxon>Pleosporineae</taxon>
        <taxon>Didymellaceae</taxon>
        <taxon>Boeremia</taxon>
    </lineage>
</organism>
<keyword evidence="2" id="KW-1185">Reference proteome</keyword>
<proteinExistence type="predicted"/>
<protein>
    <submittedName>
        <fullName evidence="1">Uncharacterized protein</fullName>
    </submittedName>
</protein>
<reference evidence="1" key="1">
    <citation type="submission" date="2022-11" db="EMBL/GenBank/DDBJ databases">
        <title>Genome Sequence of Boeremia exigua.</title>
        <authorList>
            <person name="Buettner E."/>
        </authorList>
    </citation>
    <scope>NUCLEOTIDE SEQUENCE</scope>
    <source>
        <strain evidence="1">CU02</strain>
    </source>
</reference>
<dbReference type="EMBL" id="JAPHNI010000026">
    <property type="protein sequence ID" value="KAJ8118215.1"/>
    <property type="molecule type" value="Genomic_DNA"/>
</dbReference>
<evidence type="ECO:0000313" key="1">
    <source>
        <dbReference type="EMBL" id="KAJ8118215.1"/>
    </source>
</evidence>
<gene>
    <name evidence="1" type="ORF">OPT61_g761</name>
</gene>
<dbReference type="Proteomes" id="UP001153331">
    <property type="component" value="Unassembled WGS sequence"/>
</dbReference>